<evidence type="ECO:0000256" key="1">
    <source>
        <dbReference type="SAM" id="SignalP"/>
    </source>
</evidence>
<dbReference type="EMBL" id="CAJNYD010002716">
    <property type="protein sequence ID" value="CAF3440111.1"/>
    <property type="molecule type" value="Genomic_DNA"/>
</dbReference>
<protein>
    <submittedName>
        <fullName evidence="2">Uncharacterized protein</fullName>
    </submittedName>
</protein>
<gene>
    <name evidence="2" type="ORF">LUA448_LOCUS21100</name>
</gene>
<sequence length="111" mass="12620">MLLIQLILTFMLGINNQVASSVSPTVTIEAADLEDGHPNHQLWKKLTDTGRYSFPGRLFICKQCRSSSLKKTATSKEAREKVEHFLSVLTKKRNLILELLVYEEWNSVDAN</sequence>
<dbReference type="Proteomes" id="UP000663833">
    <property type="component" value="Unassembled WGS sequence"/>
</dbReference>
<feature type="chain" id="PRO_5032865568" evidence="1">
    <location>
        <begin position="22"/>
        <end position="111"/>
    </location>
</feature>
<evidence type="ECO:0000313" key="3">
    <source>
        <dbReference type="Proteomes" id="UP000663833"/>
    </source>
</evidence>
<name>A0A818DAY1_9BILA</name>
<proteinExistence type="predicted"/>
<reference evidence="2" key="1">
    <citation type="submission" date="2021-02" db="EMBL/GenBank/DDBJ databases">
        <authorList>
            <person name="Nowell W R."/>
        </authorList>
    </citation>
    <scope>NUCLEOTIDE SEQUENCE</scope>
</reference>
<evidence type="ECO:0000313" key="2">
    <source>
        <dbReference type="EMBL" id="CAF3440111.1"/>
    </source>
</evidence>
<dbReference type="AlphaFoldDB" id="A0A818DAY1"/>
<organism evidence="2 3">
    <name type="scientific">Rotaria socialis</name>
    <dbReference type="NCBI Taxonomy" id="392032"/>
    <lineage>
        <taxon>Eukaryota</taxon>
        <taxon>Metazoa</taxon>
        <taxon>Spiralia</taxon>
        <taxon>Gnathifera</taxon>
        <taxon>Rotifera</taxon>
        <taxon>Eurotatoria</taxon>
        <taxon>Bdelloidea</taxon>
        <taxon>Philodinida</taxon>
        <taxon>Philodinidae</taxon>
        <taxon>Rotaria</taxon>
    </lineage>
</organism>
<accession>A0A818DAY1</accession>
<feature type="signal peptide" evidence="1">
    <location>
        <begin position="1"/>
        <end position="21"/>
    </location>
</feature>
<keyword evidence="1" id="KW-0732">Signal</keyword>
<comment type="caution">
    <text evidence="2">The sequence shown here is derived from an EMBL/GenBank/DDBJ whole genome shotgun (WGS) entry which is preliminary data.</text>
</comment>